<evidence type="ECO:0000256" key="6">
    <source>
        <dbReference type="ARBA" id="ARBA00023242"/>
    </source>
</evidence>
<dbReference type="GO" id="GO:0006312">
    <property type="term" value="P:mitotic recombination"/>
    <property type="evidence" value="ECO:0007669"/>
    <property type="project" value="TreeGrafter"/>
</dbReference>
<evidence type="ECO:0000313" key="9">
    <source>
        <dbReference type="EMBL" id="SCV00656.1"/>
    </source>
</evidence>
<keyword evidence="2" id="KW-0547">Nucleotide-binding</keyword>
<dbReference type="PANTHER" id="PTHR22942">
    <property type="entry name" value="RECA/RAD51/RADA DNA STRAND-PAIRING FAMILY MEMBER"/>
    <property type="match status" value="1"/>
</dbReference>
<dbReference type="OrthoDB" id="1861185at2759"/>
<accession>A0A1G4K9A6</accession>
<feature type="domain" description="RecA family profile 1" evidence="8">
    <location>
        <begin position="82"/>
        <end position="260"/>
    </location>
</feature>
<dbReference type="InterPro" id="IPR027417">
    <property type="entry name" value="P-loop_NTPase"/>
</dbReference>
<dbReference type="CDD" id="cd19491">
    <property type="entry name" value="XRCC3"/>
    <property type="match status" value="1"/>
</dbReference>
<name>A0A1G4K9A6_9SACH</name>
<feature type="compositionally biased region" description="Polar residues" evidence="7">
    <location>
        <begin position="357"/>
        <end position="367"/>
    </location>
</feature>
<dbReference type="SMART" id="SM00382">
    <property type="entry name" value="AAA"/>
    <property type="match status" value="1"/>
</dbReference>
<comment type="subcellular location">
    <subcellularLocation>
        <location evidence="1">Nucleus</location>
    </subcellularLocation>
</comment>
<dbReference type="PROSITE" id="PS50162">
    <property type="entry name" value="RECA_2"/>
    <property type="match status" value="1"/>
</dbReference>
<dbReference type="InterPro" id="IPR003593">
    <property type="entry name" value="AAA+_ATPase"/>
</dbReference>
<dbReference type="Pfam" id="PF08423">
    <property type="entry name" value="Rad51"/>
    <property type="match status" value="1"/>
</dbReference>
<dbReference type="Gene3D" id="3.40.50.300">
    <property type="entry name" value="P-loop containing nucleotide triphosphate hydrolases"/>
    <property type="match status" value="2"/>
</dbReference>
<dbReference type="GO" id="GO:0042148">
    <property type="term" value="P:DNA strand invasion"/>
    <property type="evidence" value="ECO:0007669"/>
    <property type="project" value="TreeGrafter"/>
</dbReference>
<proteinExistence type="predicted"/>
<dbReference type="PANTHER" id="PTHR22942:SF66">
    <property type="entry name" value="RE19845P"/>
    <property type="match status" value="1"/>
</dbReference>
<evidence type="ECO:0000256" key="2">
    <source>
        <dbReference type="ARBA" id="ARBA00022741"/>
    </source>
</evidence>
<evidence type="ECO:0000313" key="10">
    <source>
        <dbReference type="Proteomes" id="UP000191144"/>
    </source>
</evidence>
<dbReference type="GO" id="GO:0140664">
    <property type="term" value="F:ATP-dependent DNA damage sensor activity"/>
    <property type="evidence" value="ECO:0007669"/>
    <property type="project" value="InterPro"/>
</dbReference>
<dbReference type="GO" id="GO:0003690">
    <property type="term" value="F:double-stranded DNA binding"/>
    <property type="evidence" value="ECO:0007669"/>
    <property type="project" value="TreeGrafter"/>
</dbReference>
<dbReference type="GO" id="GO:0000150">
    <property type="term" value="F:DNA strand exchange activity"/>
    <property type="evidence" value="ECO:0007669"/>
    <property type="project" value="TreeGrafter"/>
</dbReference>
<evidence type="ECO:0000259" key="8">
    <source>
        <dbReference type="PROSITE" id="PS50162"/>
    </source>
</evidence>
<dbReference type="EMBL" id="LT598484">
    <property type="protein sequence ID" value="SCV00656.1"/>
    <property type="molecule type" value="Genomic_DNA"/>
</dbReference>
<organism evidence="9 10">
    <name type="scientific">Lachancea meyersii CBS 8951</name>
    <dbReference type="NCBI Taxonomy" id="1266667"/>
    <lineage>
        <taxon>Eukaryota</taxon>
        <taxon>Fungi</taxon>
        <taxon>Dikarya</taxon>
        <taxon>Ascomycota</taxon>
        <taxon>Saccharomycotina</taxon>
        <taxon>Saccharomycetes</taxon>
        <taxon>Saccharomycetales</taxon>
        <taxon>Saccharomycetaceae</taxon>
        <taxon>Lachancea</taxon>
    </lineage>
</organism>
<evidence type="ECO:0000256" key="5">
    <source>
        <dbReference type="ARBA" id="ARBA00023204"/>
    </source>
</evidence>
<dbReference type="GO" id="GO:0000730">
    <property type="term" value="P:DNA recombinase assembly"/>
    <property type="evidence" value="ECO:0007669"/>
    <property type="project" value="TreeGrafter"/>
</dbReference>
<keyword evidence="4" id="KW-0067">ATP-binding</keyword>
<dbReference type="AlphaFoldDB" id="A0A1G4K9A6"/>
<sequence length="482" mass="54315">MDLYDQVPKSKLAFLPEHALLLESSRDRRITVTDLLTLKPAELAKILPRSINDIAQFQQALKSEYKEVIFGRNKSRRLVQDTIEIFTSGDVEIDRVLGGGIRTHGITEIFGSSSTGKSQFLMQLSLSVQASVERGGLNAKCVFITTEGSISTRRLDEMIDNKSKLPGFELLSQNNIFTVNCNDLANQEHILQVQLPILLERNSDIRLVIIDSISHHLRVELERKTFRESQDNRRYIDHMAQDLLKLAADHSLAVVVANQVGDKPVPEPSTASNMTDGVFTDYSYQLGWTVGWKDSSIYYRQVREGLLLDSNSKVQTQPRENIENILSDDEEYNVVAEAAFARKRPLDGENTKGEVRSASQPLPTTHTSDIKVSSPRVFFPSLGRKRAVETKVPNLGLSWSNHLSARILLSKSYKASPSVRKGEFNLNEMMDTSNFWQVRRTLRIVFSEYAEKQDIDYIISAEGIKSVKQVQQDQLESGASVN</sequence>
<evidence type="ECO:0000256" key="1">
    <source>
        <dbReference type="ARBA" id="ARBA00004123"/>
    </source>
</evidence>
<dbReference type="Proteomes" id="UP000191144">
    <property type="component" value="Chromosome G"/>
</dbReference>
<dbReference type="GO" id="GO:0061982">
    <property type="term" value="P:meiosis I cell cycle process"/>
    <property type="evidence" value="ECO:0007669"/>
    <property type="project" value="UniProtKB-ARBA"/>
</dbReference>
<keyword evidence="6" id="KW-0539">Nucleus</keyword>
<dbReference type="GO" id="GO:0005524">
    <property type="term" value="F:ATP binding"/>
    <property type="evidence" value="ECO:0007669"/>
    <property type="project" value="UniProtKB-KW"/>
</dbReference>
<dbReference type="GO" id="GO:0003697">
    <property type="term" value="F:single-stranded DNA binding"/>
    <property type="evidence" value="ECO:0007669"/>
    <property type="project" value="TreeGrafter"/>
</dbReference>
<dbReference type="InterPro" id="IPR013632">
    <property type="entry name" value="Rad51_C"/>
</dbReference>
<evidence type="ECO:0000256" key="4">
    <source>
        <dbReference type="ARBA" id="ARBA00022840"/>
    </source>
</evidence>
<evidence type="ECO:0000256" key="3">
    <source>
        <dbReference type="ARBA" id="ARBA00022763"/>
    </source>
</evidence>
<keyword evidence="10" id="KW-1185">Reference proteome</keyword>
<evidence type="ECO:0000256" key="7">
    <source>
        <dbReference type="SAM" id="MobiDB-lite"/>
    </source>
</evidence>
<dbReference type="SUPFAM" id="SSF52540">
    <property type="entry name" value="P-loop containing nucleoside triphosphate hydrolases"/>
    <property type="match status" value="1"/>
</dbReference>
<dbReference type="InterPro" id="IPR047348">
    <property type="entry name" value="XRCC3-like_C"/>
</dbReference>
<reference evidence="10" key="1">
    <citation type="submission" date="2016-03" db="EMBL/GenBank/DDBJ databases">
        <authorList>
            <person name="Devillers Hugo."/>
        </authorList>
    </citation>
    <scope>NUCLEOTIDE SEQUENCE [LARGE SCALE GENOMIC DNA]</scope>
</reference>
<gene>
    <name evidence="9" type="ORF">LAME_0G11166G</name>
</gene>
<dbReference type="GO" id="GO:0005634">
    <property type="term" value="C:nucleus"/>
    <property type="evidence" value="ECO:0007669"/>
    <property type="project" value="UniProtKB-SubCell"/>
</dbReference>
<protein>
    <submittedName>
        <fullName evidence="9">LAME_0G11166g1_1</fullName>
    </submittedName>
</protein>
<keyword evidence="5" id="KW-0234">DNA repair</keyword>
<feature type="region of interest" description="Disordered" evidence="7">
    <location>
        <begin position="348"/>
        <end position="367"/>
    </location>
</feature>
<keyword evidence="3" id="KW-0227">DNA damage</keyword>
<dbReference type="InterPro" id="IPR020588">
    <property type="entry name" value="RecA_ATP-bd"/>
</dbReference>